<dbReference type="PANTHER" id="PTHR34187:SF1">
    <property type="entry name" value="DUF202 DOMAIN-CONTAINING PROTEIN"/>
    <property type="match status" value="1"/>
</dbReference>
<dbReference type="EMBL" id="JAPCWZ010000009">
    <property type="protein sequence ID" value="KAK8851344.1"/>
    <property type="molecule type" value="Genomic_DNA"/>
</dbReference>
<keyword evidence="4 6" id="KW-0472">Membrane</keyword>
<keyword evidence="3 6" id="KW-1133">Transmembrane helix</keyword>
<comment type="subcellular location">
    <subcellularLocation>
        <location evidence="1">Endomembrane system</location>
        <topology evidence="1">Multi-pass membrane protein</topology>
    </subcellularLocation>
</comment>
<proteinExistence type="predicted"/>
<name>A0ABR2HR32_9PEZI</name>
<protein>
    <recommendedName>
        <fullName evidence="7">DUF202 domain-containing protein</fullName>
    </recommendedName>
</protein>
<reference evidence="8 9" key="1">
    <citation type="journal article" date="2024" name="IMA Fungus">
        <title>Apiospora arundinis, a panoply of carbohydrate-active enzymes and secondary metabolites.</title>
        <authorList>
            <person name="Sorensen T."/>
            <person name="Petersen C."/>
            <person name="Muurmann A.T."/>
            <person name="Christiansen J.V."/>
            <person name="Brundto M.L."/>
            <person name="Overgaard C.K."/>
            <person name="Boysen A.T."/>
            <person name="Wollenberg R.D."/>
            <person name="Larsen T.O."/>
            <person name="Sorensen J.L."/>
            <person name="Nielsen K.L."/>
            <person name="Sondergaard T.E."/>
        </authorList>
    </citation>
    <scope>NUCLEOTIDE SEQUENCE [LARGE SCALE GENOMIC DNA]</scope>
    <source>
        <strain evidence="8 9">AAU 773</strain>
    </source>
</reference>
<evidence type="ECO:0000313" key="8">
    <source>
        <dbReference type="EMBL" id="KAK8851344.1"/>
    </source>
</evidence>
<evidence type="ECO:0000256" key="4">
    <source>
        <dbReference type="ARBA" id="ARBA00023136"/>
    </source>
</evidence>
<accession>A0ABR2HR32</accession>
<dbReference type="InterPro" id="IPR003807">
    <property type="entry name" value="DUF202"/>
</dbReference>
<organism evidence="8 9">
    <name type="scientific">Apiospora arundinis</name>
    <dbReference type="NCBI Taxonomy" id="335852"/>
    <lineage>
        <taxon>Eukaryota</taxon>
        <taxon>Fungi</taxon>
        <taxon>Dikarya</taxon>
        <taxon>Ascomycota</taxon>
        <taxon>Pezizomycotina</taxon>
        <taxon>Sordariomycetes</taxon>
        <taxon>Xylariomycetidae</taxon>
        <taxon>Amphisphaeriales</taxon>
        <taxon>Apiosporaceae</taxon>
        <taxon>Apiospora</taxon>
    </lineage>
</organism>
<keyword evidence="9" id="KW-1185">Reference proteome</keyword>
<dbReference type="InterPro" id="IPR052053">
    <property type="entry name" value="IM_YidH-like"/>
</dbReference>
<keyword evidence="2 6" id="KW-0812">Transmembrane</keyword>
<comment type="caution">
    <text evidence="8">The sequence shown here is derived from an EMBL/GenBank/DDBJ whole genome shotgun (WGS) entry which is preliminary data.</text>
</comment>
<gene>
    <name evidence="8" type="ORF">PGQ11_013823</name>
</gene>
<evidence type="ECO:0000259" key="7">
    <source>
        <dbReference type="Pfam" id="PF02656"/>
    </source>
</evidence>
<feature type="transmembrane region" description="Helical" evidence="6">
    <location>
        <begin position="87"/>
        <end position="107"/>
    </location>
</feature>
<evidence type="ECO:0000256" key="5">
    <source>
        <dbReference type="SAM" id="MobiDB-lite"/>
    </source>
</evidence>
<feature type="transmembrane region" description="Helical" evidence="6">
    <location>
        <begin position="155"/>
        <end position="178"/>
    </location>
</feature>
<evidence type="ECO:0000256" key="1">
    <source>
        <dbReference type="ARBA" id="ARBA00004127"/>
    </source>
</evidence>
<feature type="transmembrane region" description="Helical" evidence="6">
    <location>
        <begin position="119"/>
        <end position="143"/>
    </location>
</feature>
<dbReference type="Pfam" id="PF02656">
    <property type="entry name" value="DUF202"/>
    <property type="match status" value="1"/>
</dbReference>
<evidence type="ECO:0000256" key="3">
    <source>
        <dbReference type="ARBA" id="ARBA00022989"/>
    </source>
</evidence>
<evidence type="ECO:0000313" key="9">
    <source>
        <dbReference type="Proteomes" id="UP001390339"/>
    </source>
</evidence>
<feature type="region of interest" description="Disordered" evidence="5">
    <location>
        <begin position="1"/>
        <end position="24"/>
    </location>
</feature>
<evidence type="ECO:0000256" key="2">
    <source>
        <dbReference type="ARBA" id="ARBA00022692"/>
    </source>
</evidence>
<feature type="domain" description="DUF202" evidence="7">
    <location>
        <begin position="75"/>
        <end position="147"/>
    </location>
</feature>
<dbReference type="Proteomes" id="UP001390339">
    <property type="component" value="Unassembled WGS sequence"/>
</dbReference>
<dbReference type="PANTHER" id="PTHR34187">
    <property type="entry name" value="FGR18P"/>
    <property type="match status" value="1"/>
</dbReference>
<evidence type="ECO:0000256" key="6">
    <source>
        <dbReference type="SAM" id="Phobius"/>
    </source>
</evidence>
<sequence>MASAQEPHLHGSPPQRPHVQHQISEPSEPALELIDLASGAVVPSSRPGTPPQFRTGLPHMWSTYIKLTVDHDTCRDHFALEQTFLSYLRTSSILALTGVMIAQLHILQQPGEVLKRHETGMVLAMACYACAIWTLLCGACRFMRFQQALVRGKSLLGGVELMSPAMLVFTLLIVFITLHMKSDE</sequence>